<dbReference type="Proteomes" id="UP000093309">
    <property type="component" value="Unassembled WGS sequence"/>
</dbReference>
<dbReference type="EMBL" id="LYPC01000010">
    <property type="protein sequence ID" value="OCT16790.1"/>
    <property type="molecule type" value="Genomic_DNA"/>
</dbReference>
<dbReference type="InterPro" id="IPR017853">
    <property type="entry name" value="GH"/>
</dbReference>
<proteinExistence type="inferred from homology"/>
<dbReference type="AlphaFoldDB" id="A0A1C1A853"/>
<dbReference type="InterPro" id="IPR002772">
    <property type="entry name" value="Glyco_hydro_3_C"/>
</dbReference>
<dbReference type="PANTHER" id="PTHR42715:SF10">
    <property type="entry name" value="BETA-GLUCOSIDASE"/>
    <property type="match status" value="1"/>
</dbReference>
<dbReference type="InterPro" id="IPR026891">
    <property type="entry name" value="Fn3-like"/>
</dbReference>
<dbReference type="PRINTS" id="PR00133">
    <property type="entry name" value="GLHYDRLASE3"/>
</dbReference>
<evidence type="ECO:0000256" key="1">
    <source>
        <dbReference type="ARBA" id="ARBA00005336"/>
    </source>
</evidence>
<dbReference type="InterPro" id="IPR001764">
    <property type="entry name" value="Glyco_hydro_3_N"/>
</dbReference>
<dbReference type="SUPFAM" id="SSF52279">
    <property type="entry name" value="Beta-D-glucan exohydrolase, C-terminal domain"/>
    <property type="match status" value="1"/>
</dbReference>
<dbReference type="FunFam" id="2.60.40.10:FF:000495">
    <property type="entry name" value="Periplasmic beta-glucosidase"/>
    <property type="match status" value="1"/>
</dbReference>
<evidence type="ECO:0000313" key="4">
    <source>
        <dbReference type="EMBL" id="OCT16790.1"/>
    </source>
</evidence>
<dbReference type="STRING" id="512399.A8709_08600"/>
<dbReference type="SUPFAM" id="SSF51445">
    <property type="entry name" value="(Trans)glycosidases"/>
    <property type="match status" value="1"/>
</dbReference>
<dbReference type="Pfam" id="PF14310">
    <property type="entry name" value="Fn3-like"/>
    <property type="match status" value="1"/>
</dbReference>
<accession>A0A1C1A853</accession>
<evidence type="ECO:0000256" key="2">
    <source>
        <dbReference type="ARBA" id="ARBA00022801"/>
    </source>
</evidence>
<comment type="similarity">
    <text evidence="1">Belongs to the glycosyl hydrolase 3 family.</text>
</comment>
<dbReference type="SMART" id="SM01217">
    <property type="entry name" value="Fn3_like"/>
    <property type="match status" value="1"/>
</dbReference>
<organism evidence="4 5">
    <name type="scientific">Paenibacillus pectinilyticus</name>
    <dbReference type="NCBI Taxonomy" id="512399"/>
    <lineage>
        <taxon>Bacteria</taxon>
        <taxon>Bacillati</taxon>
        <taxon>Bacillota</taxon>
        <taxon>Bacilli</taxon>
        <taxon>Bacillales</taxon>
        <taxon>Paenibacillaceae</taxon>
        <taxon>Paenibacillus</taxon>
    </lineage>
</organism>
<keyword evidence="2" id="KW-0378">Hydrolase</keyword>
<dbReference type="InterPro" id="IPR036962">
    <property type="entry name" value="Glyco_hydro_3_N_sf"/>
</dbReference>
<dbReference type="Pfam" id="PF00933">
    <property type="entry name" value="Glyco_hydro_3"/>
    <property type="match status" value="1"/>
</dbReference>
<gene>
    <name evidence="4" type="ORF">A8709_08600</name>
</gene>
<comment type="caution">
    <text evidence="4">The sequence shown here is derived from an EMBL/GenBank/DDBJ whole genome shotgun (WGS) entry which is preliminary data.</text>
</comment>
<dbReference type="InterPro" id="IPR013783">
    <property type="entry name" value="Ig-like_fold"/>
</dbReference>
<name>A0A1C1A853_9BACL</name>
<evidence type="ECO:0000259" key="3">
    <source>
        <dbReference type="SMART" id="SM01217"/>
    </source>
</evidence>
<dbReference type="Gene3D" id="3.40.50.1700">
    <property type="entry name" value="Glycoside hydrolase family 3 C-terminal domain"/>
    <property type="match status" value="1"/>
</dbReference>
<dbReference type="Pfam" id="PF01915">
    <property type="entry name" value="Glyco_hydro_3_C"/>
    <property type="match status" value="1"/>
</dbReference>
<dbReference type="InterPro" id="IPR050288">
    <property type="entry name" value="Cellulose_deg_GH3"/>
</dbReference>
<reference evidence="5" key="1">
    <citation type="submission" date="2016-05" db="EMBL/GenBank/DDBJ databases">
        <title>Paenibacillus oryzae. sp. nov., isolated from the rice root.</title>
        <authorList>
            <person name="Zhang J."/>
            <person name="Zhang X."/>
        </authorList>
    </citation>
    <scope>NUCLEOTIDE SEQUENCE [LARGE SCALE GENOMIC DNA]</scope>
    <source>
        <strain evidence="5">KCTC13222</strain>
    </source>
</reference>
<protein>
    <recommendedName>
        <fullName evidence="3">Fibronectin type III-like domain-containing protein</fullName>
    </recommendedName>
</protein>
<dbReference type="GO" id="GO:0005975">
    <property type="term" value="P:carbohydrate metabolic process"/>
    <property type="evidence" value="ECO:0007669"/>
    <property type="project" value="InterPro"/>
</dbReference>
<dbReference type="GO" id="GO:0008422">
    <property type="term" value="F:beta-glucosidase activity"/>
    <property type="evidence" value="ECO:0007669"/>
    <property type="project" value="UniProtKB-ARBA"/>
</dbReference>
<dbReference type="PANTHER" id="PTHR42715">
    <property type="entry name" value="BETA-GLUCOSIDASE"/>
    <property type="match status" value="1"/>
</dbReference>
<evidence type="ECO:0000313" key="5">
    <source>
        <dbReference type="Proteomes" id="UP000093309"/>
    </source>
</evidence>
<dbReference type="InterPro" id="IPR036881">
    <property type="entry name" value="Glyco_hydro_3_C_sf"/>
</dbReference>
<dbReference type="Gene3D" id="2.60.40.10">
    <property type="entry name" value="Immunoglobulins"/>
    <property type="match status" value="1"/>
</dbReference>
<keyword evidence="5" id="KW-1185">Reference proteome</keyword>
<feature type="domain" description="Fibronectin type III-like" evidence="3">
    <location>
        <begin position="694"/>
        <end position="763"/>
    </location>
</feature>
<dbReference type="Gene3D" id="3.20.20.300">
    <property type="entry name" value="Glycoside hydrolase, family 3, N-terminal domain"/>
    <property type="match status" value="1"/>
</dbReference>
<sequence length="796" mass="87781">MLPYQNPQLSIEERVEDLMNRMSVEEKVRQITCAMIMPNMDNDKLDLKNSMGSMTIFGSQDLIKDLTNAQEYVIANSPHGIPALIHGEALSGPVAMPGANLFPAPIGLGASFEPELVSKMSEGTRKQMYAYGIRHALSPVSDLARDFRWGRANEGYGGDPTLTSVMTVAFVKGLQGEDIKEGIACTAKHFLGYSQSESGMNMHKSMASARDLRENFAKPFEAAIRLADLKCVMNCYSEVDGEPVCSNERILTDMLRDELDFKGVVVADYNSIRHLVMDFNTAENLFEAGKRCLEAGLDVELPTRMGYSDEMIEAVEKGEMDVALVDRALRRFLTLKFELGLFEDPYPHPELVAAAMDNTENNKNSLEAAIKSMTLMKNDGILPVRDKSKKILLVGPTGNNLRLMYGNYTYIAMLEMLVSFSTMGATQPGVEFEEDDDKKSAFDDLANMLSSINFSDKSIIDDTIRKLYPGATTILDGLREVFDSVEFVEGCDYKGDDASHIAEAVEAAKKADIVFMAVGAKNGLGATASSGEAVDCTSLDLMGMQEELMREVFKANPNMVILHTDGRPLCSEWAYKNVPAIIEGWLPSTYGGKAFAEVISGRANPAGRTPVDVPRSVGHLPVYHYQNNGSSAVYDRGLLKTGYIDSDSSTLAPFGYGLSYTTFEYGNLSVEKDSDGKLNLSVTIKNVGDLDGDEVVQLYGKDLLASLIRPRQELIGFRRVALKAGESKKVCFTFKPDQMSFQNVKGKWILEKGDFKFFVGGHSDDVRAEAIYTHEITEYIDHATRSFFAETCEELV</sequence>